<dbReference type="Gene3D" id="3.90.1680.10">
    <property type="entry name" value="SOS response associated peptidase-like"/>
    <property type="match status" value="1"/>
</dbReference>
<name>A0A549YIB9_9BACI</name>
<evidence type="ECO:0000256" key="2">
    <source>
        <dbReference type="ARBA" id="ARBA00022670"/>
    </source>
</evidence>
<keyword evidence="2 8" id="KW-0645">Protease</keyword>
<dbReference type="GO" id="GO:0006508">
    <property type="term" value="P:proteolysis"/>
    <property type="evidence" value="ECO:0007669"/>
    <property type="project" value="UniProtKB-KW"/>
</dbReference>
<dbReference type="AlphaFoldDB" id="A0A549YIB9"/>
<evidence type="ECO:0000313" key="10">
    <source>
        <dbReference type="Proteomes" id="UP000319280"/>
    </source>
</evidence>
<keyword evidence="5" id="KW-0190">Covalent protein-DNA linkage</keyword>
<gene>
    <name evidence="9" type="ORF">FH966_07850</name>
</gene>
<dbReference type="SUPFAM" id="SSF143081">
    <property type="entry name" value="BB1717-like"/>
    <property type="match status" value="1"/>
</dbReference>
<evidence type="ECO:0000256" key="8">
    <source>
        <dbReference type="RuleBase" id="RU364100"/>
    </source>
</evidence>
<comment type="similarity">
    <text evidence="1 8">Belongs to the SOS response-associated peptidase family.</text>
</comment>
<dbReference type="RefSeq" id="WP_142790730.1">
    <property type="nucleotide sequence ID" value="NZ_VJMZ01000001.1"/>
</dbReference>
<dbReference type="GO" id="GO:0003697">
    <property type="term" value="F:single-stranded DNA binding"/>
    <property type="evidence" value="ECO:0007669"/>
    <property type="project" value="InterPro"/>
</dbReference>
<keyword evidence="10" id="KW-1185">Reference proteome</keyword>
<evidence type="ECO:0000256" key="4">
    <source>
        <dbReference type="ARBA" id="ARBA00022801"/>
    </source>
</evidence>
<keyword evidence="7" id="KW-0456">Lyase</keyword>
<dbReference type="InterPro" id="IPR003738">
    <property type="entry name" value="SRAP"/>
</dbReference>
<dbReference type="EC" id="3.4.-.-" evidence="8"/>
<sequence length="221" mass="25652">MCGRYTLLADEAEILREFDIPCPIDGYQPSYNIAPGQQILAIINDGKEKRAGYLRWGLVPSWASDEKVGYKMINARSETAHEKPSFKRLMARKRCLIVADSFYEWLRYGDQKQPKRIRLADRELFAFAGLWDKWEFKGKKLFTCTILTKAANDFMEDIHHRMPIILPKDREDAWITADKQTPEEAHRFLETLKIERMQAYDVASYVNSAKNNDAKCIAPIV</sequence>
<dbReference type="PANTHER" id="PTHR13604">
    <property type="entry name" value="DC12-RELATED"/>
    <property type="match status" value="1"/>
</dbReference>
<dbReference type="PANTHER" id="PTHR13604:SF0">
    <property type="entry name" value="ABASIC SITE PROCESSING PROTEIN HMCES"/>
    <property type="match status" value="1"/>
</dbReference>
<accession>A0A549YIB9</accession>
<dbReference type="Proteomes" id="UP000319280">
    <property type="component" value="Unassembled WGS sequence"/>
</dbReference>
<dbReference type="EMBL" id="VJMZ01000001">
    <property type="protein sequence ID" value="TRM11614.1"/>
    <property type="molecule type" value="Genomic_DNA"/>
</dbReference>
<keyword evidence="3" id="KW-0227">DNA damage</keyword>
<protein>
    <recommendedName>
        <fullName evidence="8">Abasic site processing protein</fullName>
        <ecNumber evidence="8">3.4.-.-</ecNumber>
    </recommendedName>
</protein>
<comment type="caution">
    <text evidence="9">The sequence shown here is derived from an EMBL/GenBank/DDBJ whole genome shotgun (WGS) entry which is preliminary data.</text>
</comment>
<evidence type="ECO:0000256" key="3">
    <source>
        <dbReference type="ARBA" id="ARBA00022763"/>
    </source>
</evidence>
<evidence type="ECO:0000256" key="5">
    <source>
        <dbReference type="ARBA" id="ARBA00023124"/>
    </source>
</evidence>
<keyword evidence="6" id="KW-0238">DNA-binding</keyword>
<keyword evidence="4 8" id="KW-0378">Hydrolase</keyword>
<reference evidence="9 10" key="1">
    <citation type="submission" date="2019-07" db="EMBL/GenBank/DDBJ databases">
        <title>Genomic analysis of Lentibacillus sp. NKC851-2.</title>
        <authorList>
            <person name="Oh Y.J."/>
        </authorList>
    </citation>
    <scope>NUCLEOTIDE SEQUENCE [LARGE SCALE GENOMIC DNA]</scope>
    <source>
        <strain evidence="9 10">NKC851-2</strain>
    </source>
</reference>
<evidence type="ECO:0000256" key="1">
    <source>
        <dbReference type="ARBA" id="ARBA00008136"/>
    </source>
</evidence>
<dbReference type="GO" id="GO:0008233">
    <property type="term" value="F:peptidase activity"/>
    <property type="evidence" value="ECO:0007669"/>
    <property type="project" value="UniProtKB-KW"/>
</dbReference>
<evidence type="ECO:0000313" key="9">
    <source>
        <dbReference type="EMBL" id="TRM11614.1"/>
    </source>
</evidence>
<evidence type="ECO:0000256" key="6">
    <source>
        <dbReference type="ARBA" id="ARBA00023125"/>
    </source>
</evidence>
<proteinExistence type="inferred from homology"/>
<dbReference type="GO" id="GO:0106300">
    <property type="term" value="P:protein-DNA covalent cross-linking repair"/>
    <property type="evidence" value="ECO:0007669"/>
    <property type="project" value="InterPro"/>
</dbReference>
<dbReference type="Pfam" id="PF02586">
    <property type="entry name" value="SRAP"/>
    <property type="match status" value="1"/>
</dbReference>
<dbReference type="GO" id="GO:0016829">
    <property type="term" value="F:lyase activity"/>
    <property type="evidence" value="ECO:0007669"/>
    <property type="project" value="UniProtKB-KW"/>
</dbReference>
<evidence type="ECO:0000256" key="7">
    <source>
        <dbReference type="ARBA" id="ARBA00023239"/>
    </source>
</evidence>
<organism evidence="9 10">
    <name type="scientific">Lentibacillus cibarius</name>
    <dbReference type="NCBI Taxonomy" id="2583219"/>
    <lineage>
        <taxon>Bacteria</taxon>
        <taxon>Bacillati</taxon>
        <taxon>Bacillota</taxon>
        <taxon>Bacilli</taxon>
        <taxon>Bacillales</taxon>
        <taxon>Bacillaceae</taxon>
        <taxon>Lentibacillus</taxon>
    </lineage>
</organism>
<dbReference type="InterPro" id="IPR036590">
    <property type="entry name" value="SRAP-like"/>
</dbReference>